<dbReference type="Pfam" id="PF02920">
    <property type="entry name" value="Integrase_DNA"/>
    <property type="match status" value="1"/>
</dbReference>
<dbReference type="EMBL" id="JBBMFS010000003">
    <property type="protein sequence ID" value="MEQ2554475.1"/>
    <property type="molecule type" value="Genomic_DNA"/>
</dbReference>
<evidence type="ECO:0000256" key="3">
    <source>
        <dbReference type="ARBA" id="ARBA00023172"/>
    </source>
</evidence>
<dbReference type="InterPro" id="IPR010998">
    <property type="entry name" value="Integrase_recombinase_N"/>
</dbReference>
<organism evidence="8 9">
    <name type="scientific">Lachnospira intestinalis</name>
    <dbReference type="NCBI Taxonomy" id="3133158"/>
    <lineage>
        <taxon>Bacteria</taxon>
        <taxon>Bacillati</taxon>
        <taxon>Bacillota</taxon>
        <taxon>Clostridia</taxon>
        <taxon>Lachnospirales</taxon>
        <taxon>Lachnospiraceae</taxon>
        <taxon>Lachnospira</taxon>
    </lineage>
</organism>
<dbReference type="Proteomes" id="UP001546774">
    <property type="component" value="Unassembled WGS sequence"/>
</dbReference>
<dbReference type="SUPFAM" id="SSF56349">
    <property type="entry name" value="DNA breaking-rejoining enzymes"/>
    <property type="match status" value="1"/>
</dbReference>
<reference evidence="8" key="1">
    <citation type="submission" date="2024-03" db="EMBL/GenBank/DDBJ databases">
        <title>Human intestinal bacterial collection.</title>
        <authorList>
            <person name="Pauvert C."/>
            <person name="Hitch T.C.A."/>
            <person name="Clavel T."/>
        </authorList>
    </citation>
    <scope>NUCLEOTIDE SEQUENCE [LARGE SCALE GENOMIC DNA]</scope>
    <source>
        <strain evidence="8">CLA-AA-H89B</strain>
    </source>
</reference>
<dbReference type="CDD" id="cd01189">
    <property type="entry name" value="INT_ICEBs1_C_like"/>
    <property type="match status" value="1"/>
</dbReference>
<feature type="domain" description="Core-binding (CB)" evidence="7">
    <location>
        <begin position="86"/>
        <end position="168"/>
    </location>
</feature>
<evidence type="ECO:0000259" key="6">
    <source>
        <dbReference type="PROSITE" id="PS51898"/>
    </source>
</evidence>
<evidence type="ECO:0000313" key="9">
    <source>
        <dbReference type="Proteomes" id="UP001546774"/>
    </source>
</evidence>
<dbReference type="InterPro" id="IPR050090">
    <property type="entry name" value="Tyrosine_recombinase_XerCD"/>
</dbReference>
<keyword evidence="3" id="KW-0233">DNA recombination</keyword>
<feature type="region of interest" description="Disordered" evidence="5">
    <location>
        <begin position="1"/>
        <end position="20"/>
    </location>
</feature>
<evidence type="ECO:0000256" key="5">
    <source>
        <dbReference type="SAM" id="MobiDB-lite"/>
    </source>
</evidence>
<name>A0ABV1H441_9FIRM</name>
<proteinExistence type="inferred from homology"/>
<comment type="caution">
    <text evidence="8">The sequence shown here is derived from an EMBL/GenBank/DDBJ whole genome shotgun (WGS) entry which is preliminary data.</text>
</comment>
<feature type="domain" description="Tyr recombinase" evidence="6">
    <location>
        <begin position="191"/>
        <end position="398"/>
    </location>
</feature>
<dbReference type="InterPro" id="IPR013762">
    <property type="entry name" value="Integrase-like_cat_sf"/>
</dbReference>
<evidence type="ECO:0000256" key="4">
    <source>
        <dbReference type="PROSITE-ProRule" id="PRU01248"/>
    </source>
</evidence>
<evidence type="ECO:0000256" key="2">
    <source>
        <dbReference type="ARBA" id="ARBA00023125"/>
    </source>
</evidence>
<dbReference type="Gene3D" id="1.10.150.130">
    <property type="match status" value="1"/>
</dbReference>
<dbReference type="InterPro" id="IPR004191">
    <property type="entry name" value="Integrase_Tn916-type_DNA-bd_N"/>
</dbReference>
<dbReference type="PROSITE" id="PS51898">
    <property type="entry name" value="TYR_RECOMBINASE"/>
    <property type="match status" value="1"/>
</dbReference>
<dbReference type="Pfam" id="PF00589">
    <property type="entry name" value="Phage_integrase"/>
    <property type="match status" value="1"/>
</dbReference>
<evidence type="ECO:0000259" key="7">
    <source>
        <dbReference type="PROSITE" id="PS51900"/>
    </source>
</evidence>
<protein>
    <submittedName>
        <fullName evidence="8">Site-specific integrase</fullName>
    </submittedName>
</protein>
<dbReference type="SUPFAM" id="SSF54171">
    <property type="entry name" value="DNA-binding domain"/>
    <property type="match status" value="1"/>
</dbReference>
<keyword evidence="9" id="KW-1185">Reference proteome</keyword>
<dbReference type="InterPro" id="IPR011010">
    <property type="entry name" value="DNA_brk_join_enz"/>
</dbReference>
<dbReference type="PROSITE" id="PS51900">
    <property type="entry name" value="CB"/>
    <property type="match status" value="1"/>
</dbReference>
<dbReference type="InterPro" id="IPR044068">
    <property type="entry name" value="CB"/>
</dbReference>
<dbReference type="InterPro" id="IPR002104">
    <property type="entry name" value="Integrase_catalytic"/>
</dbReference>
<sequence>MAKAGRGQTRRDSKRRVLRPGESVRADGKYQYKYHIDGKPHFVYSWKLEPTDKLPKGKKPCLSLRELEKQVNTDLDLLVNIVDGQMTVCELVDRYLKTKTGVRQSTKQGYVTVQRLLVKETFGKKTIRSVKTSDAKLFLIKLQQEDGKSYSSIHTIRGVLRPAFQMTVDDDILVKNPFGFQLAGVLVNDAVTREAITKDQMRKFLKFVHDDVVYCKYYEVVYILFHTGMRISEFCGLTLKDIDLENRTVNIDHQLQRTSDMRYIIETTKTDAGTRVLPITEDVAQMFQAIIEDRNAPKVEKSIDGYNGFLFYDDNGMPLVAMHWQHRFNHMVGRYNDIYRVQMRNITPHVCRHTYCSNMAKSGMNPKTLQYLMGHSDISVTMNVYTHIGFDDAEEELKRMEEFRKEQAEIEKKNDAKAVSQKMFKAI</sequence>
<dbReference type="InterPro" id="IPR016177">
    <property type="entry name" value="DNA-bd_dom_sf"/>
</dbReference>
<evidence type="ECO:0000256" key="1">
    <source>
        <dbReference type="ARBA" id="ARBA00008857"/>
    </source>
</evidence>
<dbReference type="PANTHER" id="PTHR30349:SF41">
    <property type="entry name" value="INTEGRASE_RECOMBINASE PROTEIN MJ0367-RELATED"/>
    <property type="match status" value="1"/>
</dbReference>
<dbReference type="Gene3D" id="3.30.160.60">
    <property type="entry name" value="Classic Zinc Finger"/>
    <property type="match status" value="1"/>
</dbReference>
<keyword evidence="2 4" id="KW-0238">DNA-binding</keyword>
<gene>
    <name evidence="8" type="ORF">WMO37_05500</name>
</gene>
<dbReference type="PANTHER" id="PTHR30349">
    <property type="entry name" value="PHAGE INTEGRASE-RELATED"/>
    <property type="match status" value="1"/>
</dbReference>
<comment type="similarity">
    <text evidence="1">Belongs to the 'phage' integrase family.</text>
</comment>
<evidence type="ECO:0000313" key="8">
    <source>
        <dbReference type="EMBL" id="MEQ2554475.1"/>
    </source>
</evidence>
<accession>A0ABV1H441</accession>
<dbReference type="Gene3D" id="1.10.443.10">
    <property type="entry name" value="Intergrase catalytic core"/>
    <property type="match status" value="1"/>
</dbReference>